<keyword evidence="2" id="KW-0812">Transmembrane</keyword>
<organism evidence="10 11">
    <name type="scientific">Pelodiscus sinensis</name>
    <name type="common">Chinese softshell turtle</name>
    <name type="synonym">Trionyx sinensis</name>
    <dbReference type="NCBI Taxonomy" id="13735"/>
    <lineage>
        <taxon>Eukaryota</taxon>
        <taxon>Metazoa</taxon>
        <taxon>Chordata</taxon>
        <taxon>Craniata</taxon>
        <taxon>Vertebrata</taxon>
        <taxon>Euteleostomi</taxon>
        <taxon>Archelosauria</taxon>
        <taxon>Testudinata</taxon>
        <taxon>Testudines</taxon>
        <taxon>Cryptodira</taxon>
        <taxon>Trionychia</taxon>
        <taxon>Trionychidae</taxon>
        <taxon>Pelodiscus</taxon>
    </lineage>
</organism>
<dbReference type="InterPro" id="IPR036116">
    <property type="entry name" value="FN3_sf"/>
</dbReference>
<evidence type="ECO:0000313" key="11">
    <source>
        <dbReference type="Proteomes" id="UP000007267"/>
    </source>
</evidence>
<keyword evidence="5" id="KW-0472">Membrane</keyword>
<dbReference type="GeneTree" id="ENSGT00520000055993"/>
<evidence type="ECO:0000256" key="6">
    <source>
        <dbReference type="ARBA" id="ARBA00023170"/>
    </source>
</evidence>
<dbReference type="SUPFAM" id="SSF49265">
    <property type="entry name" value="Fibronectin type III"/>
    <property type="match status" value="1"/>
</dbReference>
<keyword evidence="3" id="KW-0732">Signal</keyword>
<dbReference type="InterPro" id="IPR015321">
    <property type="entry name" value="TypeI_recpt_CBD"/>
</dbReference>
<keyword evidence="7" id="KW-0325">Glycoprotein</keyword>
<dbReference type="InterPro" id="IPR003532">
    <property type="entry name" value="Short_hematopoietin_rcpt_2_CS"/>
</dbReference>
<reference evidence="11" key="1">
    <citation type="submission" date="2011-10" db="EMBL/GenBank/DDBJ databases">
        <authorList>
            <consortium name="Soft-shell Turtle Genome Consortium"/>
        </authorList>
    </citation>
    <scope>NUCLEOTIDE SEQUENCE [LARGE SCALE GENOMIC DNA]</scope>
    <source>
        <strain evidence="11">Daiwa-1</strain>
    </source>
</reference>
<keyword evidence="4" id="KW-1133">Transmembrane helix</keyword>
<dbReference type="PANTHER" id="PTHR23037">
    <property type="entry name" value="CYTOKINE RECEPTOR"/>
    <property type="match status" value="1"/>
</dbReference>
<comment type="subcellular location">
    <subcellularLocation>
        <location evidence="1">Membrane</location>
        <topology evidence="1">Single-pass type I membrane protein</topology>
    </subcellularLocation>
</comment>
<feature type="domain" description="Type I cytokine receptor cytokine-binding" evidence="9">
    <location>
        <begin position="22"/>
        <end position="114"/>
    </location>
</feature>
<dbReference type="EMBL" id="AGCU01170803">
    <property type="status" value="NOT_ANNOTATED_CDS"/>
    <property type="molecule type" value="Genomic_DNA"/>
</dbReference>
<keyword evidence="6" id="KW-0675">Receptor</keyword>
<dbReference type="AlphaFoldDB" id="K7FJ83"/>
<reference evidence="10" key="4">
    <citation type="submission" date="2025-09" db="UniProtKB">
        <authorList>
            <consortium name="Ensembl"/>
        </authorList>
    </citation>
    <scope>IDENTIFICATION</scope>
</reference>
<evidence type="ECO:0000259" key="9">
    <source>
        <dbReference type="Pfam" id="PF09240"/>
    </source>
</evidence>
<dbReference type="Pfam" id="PF09240">
    <property type="entry name" value="IL6Ra-bind"/>
    <property type="match status" value="1"/>
</dbReference>
<dbReference type="PANTHER" id="PTHR23037:SF46">
    <property type="entry name" value="INTERLEUKIN 5 RECEPTOR SUBUNIT ALPHA"/>
    <property type="match status" value="1"/>
</dbReference>
<dbReference type="GO" id="GO:0009897">
    <property type="term" value="C:external side of plasma membrane"/>
    <property type="evidence" value="ECO:0007669"/>
    <property type="project" value="TreeGrafter"/>
</dbReference>
<dbReference type="STRING" id="13735.ENSPSIP00000008093"/>
<evidence type="ECO:0000256" key="3">
    <source>
        <dbReference type="ARBA" id="ARBA00022729"/>
    </source>
</evidence>
<dbReference type="eggNOG" id="ENOG502RZVR">
    <property type="taxonomic scope" value="Eukaryota"/>
</dbReference>
<dbReference type="InterPro" id="IPR013783">
    <property type="entry name" value="Ig-like_fold"/>
</dbReference>
<dbReference type="HOGENOM" id="CLU_144532_0_0_1"/>
<dbReference type="Proteomes" id="UP000007267">
    <property type="component" value="Unassembled WGS sequence"/>
</dbReference>
<keyword evidence="11" id="KW-1185">Reference proteome</keyword>
<evidence type="ECO:0000256" key="4">
    <source>
        <dbReference type="ARBA" id="ARBA00022989"/>
    </source>
</evidence>
<dbReference type="Ensembl" id="ENSPSIT00000008136.1">
    <property type="protein sequence ID" value="ENSPSIP00000008093.1"/>
    <property type="gene ID" value="ENSPSIG00000007438.1"/>
</dbReference>
<reference evidence="11" key="2">
    <citation type="journal article" date="2013" name="Nat. Genet.">
        <title>The draft genomes of soft-shell turtle and green sea turtle yield insights into the development and evolution of the turtle-specific body plan.</title>
        <authorList>
            <person name="Wang Z."/>
            <person name="Pascual-Anaya J."/>
            <person name="Zadissa A."/>
            <person name="Li W."/>
            <person name="Niimura Y."/>
            <person name="Huang Z."/>
            <person name="Li C."/>
            <person name="White S."/>
            <person name="Xiong Z."/>
            <person name="Fang D."/>
            <person name="Wang B."/>
            <person name="Ming Y."/>
            <person name="Chen Y."/>
            <person name="Zheng Y."/>
            <person name="Kuraku S."/>
            <person name="Pignatelli M."/>
            <person name="Herrero J."/>
            <person name="Beal K."/>
            <person name="Nozawa M."/>
            <person name="Li Q."/>
            <person name="Wang J."/>
            <person name="Zhang H."/>
            <person name="Yu L."/>
            <person name="Shigenobu S."/>
            <person name="Wang J."/>
            <person name="Liu J."/>
            <person name="Flicek P."/>
            <person name="Searle S."/>
            <person name="Wang J."/>
            <person name="Kuratani S."/>
            <person name="Yin Y."/>
            <person name="Aken B."/>
            <person name="Zhang G."/>
            <person name="Irie N."/>
        </authorList>
    </citation>
    <scope>NUCLEOTIDE SEQUENCE [LARGE SCALE GENOMIC DNA]</scope>
    <source>
        <strain evidence="11">Daiwa-1</strain>
    </source>
</reference>
<evidence type="ECO:0000256" key="1">
    <source>
        <dbReference type="ARBA" id="ARBA00004479"/>
    </source>
</evidence>
<dbReference type="GO" id="GO:0004896">
    <property type="term" value="F:cytokine receptor activity"/>
    <property type="evidence" value="ECO:0007669"/>
    <property type="project" value="InterPro"/>
</dbReference>
<dbReference type="PROSITE" id="PS01356">
    <property type="entry name" value="HEMATOPO_REC_S_F2"/>
    <property type="match status" value="1"/>
</dbReference>
<accession>K7FJ83</accession>
<dbReference type="OMA" id="MNCTWDA"/>
<protein>
    <recommendedName>
        <fullName evidence="9">Type I cytokine receptor cytokine-binding domain-containing protein</fullName>
    </recommendedName>
</protein>
<feature type="compositionally biased region" description="Basic and acidic residues" evidence="8">
    <location>
        <begin position="176"/>
        <end position="187"/>
    </location>
</feature>
<name>K7FJ83_PELSI</name>
<dbReference type="Gene3D" id="2.60.40.10">
    <property type="entry name" value="Immunoglobulins"/>
    <property type="match status" value="2"/>
</dbReference>
<evidence type="ECO:0000256" key="2">
    <source>
        <dbReference type="ARBA" id="ARBA00022692"/>
    </source>
</evidence>
<evidence type="ECO:0000256" key="7">
    <source>
        <dbReference type="ARBA" id="ARBA00023180"/>
    </source>
</evidence>
<evidence type="ECO:0000256" key="5">
    <source>
        <dbReference type="ARBA" id="ARBA00023136"/>
    </source>
</evidence>
<reference evidence="10" key="3">
    <citation type="submission" date="2025-08" db="UniProtKB">
        <authorList>
            <consortium name="Ensembl"/>
        </authorList>
    </citation>
    <scope>IDENTIFICATION</scope>
</reference>
<evidence type="ECO:0000313" key="10">
    <source>
        <dbReference type="Ensembl" id="ENSPSIP00000008093.1"/>
    </source>
</evidence>
<evidence type="ECO:0000256" key="8">
    <source>
        <dbReference type="SAM" id="MobiDB-lite"/>
    </source>
</evidence>
<proteinExistence type="predicted"/>
<sequence length="187" mass="21673">MLQKCTCNFSWFPGKNGTRVENFSCVIYNISFMNCTWDAGRKAPDDTQYFLSLQYAREERVVNCPYYIKDALGRYIACSFQHVTIINDPVYFLVKGDSNESEIQFYDESIKLYEIEKLTPPVNITVNCSEDESRCIMQWKRPQLSHEEGDIDHCFQYEIDIRNKKTDAPCGTRGAPEGEARSAHHHS</sequence>
<feature type="region of interest" description="Disordered" evidence="8">
    <location>
        <begin position="166"/>
        <end position="187"/>
    </location>
</feature>